<gene>
    <name evidence="2" type="ORF">H5P30_20980</name>
</gene>
<feature type="transmembrane region" description="Helical" evidence="1">
    <location>
        <begin position="111"/>
        <end position="132"/>
    </location>
</feature>
<protein>
    <submittedName>
        <fullName evidence="2">Succinate dehydrogenase cytochrome b subunit</fullName>
    </submittedName>
</protein>
<keyword evidence="1" id="KW-0812">Transmembrane</keyword>
<organism evidence="2 3">
    <name type="scientific">Puniceicoccus vermicola</name>
    <dbReference type="NCBI Taxonomy" id="388746"/>
    <lineage>
        <taxon>Bacteria</taxon>
        <taxon>Pseudomonadati</taxon>
        <taxon>Verrucomicrobiota</taxon>
        <taxon>Opitutia</taxon>
        <taxon>Puniceicoccales</taxon>
        <taxon>Puniceicoccaceae</taxon>
        <taxon>Puniceicoccus</taxon>
    </lineage>
</organism>
<dbReference type="InterPro" id="IPR011138">
    <property type="entry name" value="Cytochrome_b-558"/>
</dbReference>
<dbReference type="Gene3D" id="1.20.1300.10">
    <property type="entry name" value="Fumarate reductase/succinate dehydrogenase, transmembrane subunit"/>
    <property type="match status" value="1"/>
</dbReference>
<reference evidence="2 3" key="1">
    <citation type="submission" date="2020-07" db="EMBL/GenBank/DDBJ databases">
        <authorList>
            <person name="Feng X."/>
        </authorList>
    </citation>
    <scope>NUCLEOTIDE SEQUENCE [LARGE SCALE GENOMIC DNA]</scope>
    <source>
        <strain evidence="2 3">JCM14086</strain>
    </source>
</reference>
<comment type="caution">
    <text evidence="2">The sequence shown here is derived from an EMBL/GenBank/DDBJ whole genome shotgun (WGS) entry which is preliminary data.</text>
</comment>
<dbReference type="NCBIfam" id="TIGR02046">
    <property type="entry name" value="sdhC_b558_fam"/>
    <property type="match status" value="1"/>
</dbReference>
<evidence type="ECO:0000313" key="2">
    <source>
        <dbReference type="EMBL" id="MBC2604262.1"/>
    </source>
</evidence>
<dbReference type="CDD" id="cd03498">
    <property type="entry name" value="SQR_TypeB_2_TM"/>
    <property type="match status" value="1"/>
</dbReference>
<dbReference type="InterPro" id="IPR034804">
    <property type="entry name" value="SQR/QFR_C/D"/>
</dbReference>
<keyword evidence="3" id="KW-1185">Reference proteome</keyword>
<evidence type="ECO:0000313" key="3">
    <source>
        <dbReference type="Proteomes" id="UP000525652"/>
    </source>
</evidence>
<accession>A0A7X1B2D9</accession>
<dbReference type="Proteomes" id="UP000525652">
    <property type="component" value="Unassembled WGS sequence"/>
</dbReference>
<dbReference type="SUPFAM" id="SSF81343">
    <property type="entry name" value="Fumarate reductase respiratory complex transmembrane subunits"/>
    <property type="match status" value="1"/>
</dbReference>
<feature type="transmembrane region" description="Helical" evidence="1">
    <location>
        <begin position="201"/>
        <end position="228"/>
    </location>
</feature>
<proteinExistence type="predicted"/>
<feature type="transmembrane region" description="Helical" evidence="1">
    <location>
        <begin position="60"/>
        <end position="84"/>
    </location>
</feature>
<feature type="transmembrane region" description="Helical" evidence="1">
    <location>
        <begin position="15"/>
        <end position="40"/>
    </location>
</feature>
<dbReference type="EMBL" id="JACHVA010000141">
    <property type="protein sequence ID" value="MBC2604262.1"/>
    <property type="molecule type" value="Genomic_DNA"/>
</dbReference>
<dbReference type="AlphaFoldDB" id="A0A7X1B2D9"/>
<feature type="transmembrane region" description="Helical" evidence="1">
    <location>
        <begin position="152"/>
        <end position="180"/>
    </location>
</feature>
<sequence>MSPIGLFRTSLAKKFVMAITGIILVGFVLGHMLGNLQVFGPPEAINEYAYFLHHILPWEILWVVRIVLLAAVVLHIVSAVMLVIENRRARPETYEKQKYMQASFAARTMKYSGLIVLAFIIFHLMHFTVQNIDPAFHNLRYDLDGKDTQDAYAMIILGFSNVWVSGFYIIAMGLLCWHLSHGVSSMFQSLGFRNEIWRRRLNCIALAFGLLIFAGFSIIPITSMISWYGGPDIVYGSEVRQATENWNGETPIHVTYPDSAHH</sequence>
<name>A0A7X1B2D9_9BACT</name>
<evidence type="ECO:0000256" key="1">
    <source>
        <dbReference type="SAM" id="Phobius"/>
    </source>
</evidence>
<dbReference type="GO" id="GO:0016020">
    <property type="term" value="C:membrane"/>
    <property type="evidence" value="ECO:0007669"/>
    <property type="project" value="InterPro"/>
</dbReference>
<dbReference type="RefSeq" id="WP_185694877.1">
    <property type="nucleotide sequence ID" value="NZ_JACHVA010000141.1"/>
</dbReference>
<keyword evidence="1" id="KW-0472">Membrane</keyword>
<keyword evidence="1" id="KW-1133">Transmembrane helix</keyword>